<dbReference type="CDD" id="cd06342">
    <property type="entry name" value="PBP1_ABC_LIVBP-like"/>
    <property type="match status" value="1"/>
</dbReference>
<evidence type="ECO:0000313" key="7">
    <source>
        <dbReference type="Proteomes" id="UP001195660"/>
    </source>
</evidence>
<dbReference type="PANTHER" id="PTHR47151">
    <property type="entry name" value="LEU/ILE/VAL-BINDING ABC TRANSPORTER SUBUNIT"/>
    <property type="match status" value="1"/>
</dbReference>
<evidence type="ECO:0000259" key="5">
    <source>
        <dbReference type="Pfam" id="PF13458"/>
    </source>
</evidence>
<evidence type="ECO:0000256" key="1">
    <source>
        <dbReference type="ARBA" id="ARBA00010062"/>
    </source>
</evidence>
<evidence type="ECO:0000256" key="3">
    <source>
        <dbReference type="ARBA" id="ARBA00022729"/>
    </source>
</evidence>
<keyword evidence="3" id="KW-0732">Signal</keyword>
<dbReference type="InterPro" id="IPR028082">
    <property type="entry name" value="Peripla_BP_I"/>
</dbReference>
<dbReference type="InterPro" id="IPR000709">
    <property type="entry name" value="Leu_Ile_Val-bd"/>
</dbReference>
<keyword evidence="2" id="KW-0813">Transport</keyword>
<sequence>MTIARLSLIAAAVLSITACGKQEPKAPEAASAPAASVVEAAPAPATEITVIKIGQAGPLTGNIAHLGKDNENGVKMAIDEINDAGGVDIGGKKLKIEMISEDDQADPKTATTVAQRFVDQKVHGIIGHLNSGTTIPASKIYNDAGIPQISPSATAVAYTAQGFKTAFRVMANDAQQGKVLGQFAVKNGAKKIAIIDDRTAYGQGLADEFEKAAVAAGATIVKREFTTNQETDFNAILTGIKATKPDLIFFGGMDAQGAPLKKQAKKLGINAIVMGGDGVQTPEFIKLAGADAEGMLASIPGVPTESMPGGKEFLAAYKAKFGTDVQLYAPFTYDAVKVMVGAMQKAGSAEPAKYLPELAKMEHKGITGPIVFDEKGDLKDGSVTIYAVKGGKWVMKEIVGPAPAAQ</sequence>
<dbReference type="Proteomes" id="UP001195660">
    <property type="component" value="Unassembled WGS sequence"/>
</dbReference>
<feature type="domain" description="Leucine-binding protein" evidence="5">
    <location>
        <begin position="51"/>
        <end position="391"/>
    </location>
</feature>
<protein>
    <submittedName>
        <fullName evidence="6">ABC transporter substrate-binding protein</fullName>
    </submittedName>
</protein>
<evidence type="ECO:0000256" key="2">
    <source>
        <dbReference type="ARBA" id="ARBA00022448"/>
    </source>
</evidence>
<keyword evidence="4" id="KW-0029">Amino-acid transport</keyword>
<accession>A0ABS2C8H8</accession>
<organism evidence="6 7">
    <name type="scientific">Deefgea chitinilytica</name>
    <dbReference type="NCBI Taxonomy" id="570276"/>
    <lineage>
        <taxon>Bacteria</taxon>
        <taxon>Pseudomonadati</taxon>
        <taxon>Pseudomonadota</taxon>
        <taxon>Betaproteobacteria</taxon>
        <taxon>Neisseriales</taxon>
        <taxon>Chitinibacteraceae</taxon>
        <taxon>Deefgea</taxon>
    </lineage>
</organism>
<comment type="similarity">
    <text evidence="1">Belongs to the leucine-binding protein family.</text>
</comment>
<gene>
    <name evidence="6" type="ORF">GM173_02530</name>
</gene>
<dbReference type="PANTHER" id="PTHR47151:SF2">
    <property type="entry name" value="AMINO ACID BINDING PROTEIN"/>
    <property type="match status" value="1"/>
</dbReference>
<dbReference type="EMBL" id="WOFE01000001">
    <property type="protein sequence ID" value="MBM5570450.1"/>
    <property type="molecule type" value="Genomic_DNA"/>
</dbReference>
<dbReference type="RefSeq" id="WP_203569752.1">
    <property type="nucleotide sequence ID" value="NZ_WOFE01000001.1"/>
</dbReference>
<dbReference type="PRINTS" id="PR00337">
    <property type="entry name" value="LEUILEVALBP"/>
</dbReference>
<dbReference type="InterPro" id="IPR028081">
    <property type="entry name" value="Leu-bd"/>
</dbReference>
<name>A0ABS2C8H8_9NEIS</name>
<dbReference type="Pfam" id="PF13458">
    <property type="entry name" value="Peripla_BP_6"/>
    <property type="match status" value="1"/>
</dbReference>
<comment type="caution">
    <text evidence="6">The sequence shown here is derived from an EMBL/GenBank/DDBJ whole genome shotgun (WGS) entry which is preliminary data.</text>
</comment>
<dbReference type="SUPFAM" id="SSF53822">
    <property type="entry name" value="Periplasmic binding protein-like I"/>
    <property type="match status" value="1"/>
</dbReference>
<dbReference type="Gene3D" id="3.40.50.2300">
    <property type="match status" value="2"/>
</dbReference>
<proteinExistence type="inferred from homology"/>
<evidence type="ECO:0000256" key="4">
    <source>
        <dbReference type="ARBA" id="ARBA00022970"/>
    </source>
</evidence>
<keyword evidence="7" id="KW-1185">Reference proteome</keyword>
<reference evidence="6 7" key="1">
    <citation type="submission" date="2019-11" db="EMBL/GenBank/DDBJ databases">
        <title>Novel Deefgea species.</title>
        <authorList>
            <person name="Han J.-H."/>
        </authorList>
    </citation>
    <scope>NUCLEOTIDE SEQUENCE [LARGE SCALE GENOMIC DNA]</scope>
    <source>
        <strain evidence="6 7">LMG 24817</strain>
    </source>
</reference>
<evidence type="ECO:0000313" key="6">
    <source>
        <dbReference type="EMBL" id="MBM5570450.1"/>
    </source>
</evidence>
<dbReference type="PROSITE" id="PS51257">
    <property type="entry name" value="PROKAR_LIPOPROTEIN"/>
    <property type="match status" value="1"/>
</dbReference>